<gene>
    <name evidence="1" type="ORF">Edafosvirus5_31</name>
</gene>
<evidence type="ECO:0000313" key="1">
    <source>
        <dbReference type="EMBL" id="AYV78113.1"/>
    </source>
</evidence>
<accession>A0A3G4ZWZ2</accession>
<reference evidence="1" key="1">
    <citation type="submission" date="2018-10" db="EMBL/GenBank/DDBJ databases">
        <title>Hidden diversity of soil giant viruses.</title>
        <authorList>
            <person name="Schulz F."/>
            <person name="Alteio L."/>
            <person name="Goudeau D."/>
            <person name="Ryan E.M."/>
            <person name="Malmstrom R.R."/>
            <person name="Blanchard J."/>
            <person name="Woyke T."/>
        </authorList>
    </citation>
    <scope>NUCLEOTIDE SEQUENCE</scope>
    <source>
        <strain evidence="1">EDV1</strain>
    </source>
</reference>
<sequence length="62" mass="7184">MACTNDINKCFTNSEYFVATLDIGHRKANYSNKSTVEKCVLNVKLVCFIYYFLNNKQNLSNH</sequence>
<name>A0A3G4ZWZ2_9VIRU</name>
<proteinExistence type="predicted"/>
<dbReference type="EMBL" id="MK072070">
    <property type="protein sequence ID" value="AYV78113.1"/>
    <property type="molecule type" value="Genomic_DNA"/>
</dbReference>
<organism evidence="1">
    <name type="scientific">Edafosvirus sp</name>
    <dbReference type="NCBI Taxonomy" id="2487765"/>
    <lineage>
        <taxon>Viruses</taxon>
        <taxon>Varidnaviria</taxon>
        <taxon>Bamfordvirae</taxon>
        <taxon>Nucleocytoviricota</taxon>
        <taxon>Megaviricetes</taxon>
        <taxon>Imitervirales</taxon>
        <taxon>Mimiviridae</taxon>
        <taxon>Klosneuvirinae</taxon>
    </lineage>
</organism>
<protein>
    <submittedName>
        <fullName evidence="1">Uncharacterized protein</fullName>
    </submittedName>
</protein>